<evidence type="ECO:0000313" key="2">
    <source>
        <dbReference type="Proteomes" id="UP000887159"/>
    </source>
</evidence>
<name>A0A8X6SEB0_TRICX</name>
<dbReference type="Proteomes" id="UP000887159">
    <property type="component" value="Unassembled WGS sequence"/>
</dbReference>
<gene>
    <name evidence="1" type="ORF">TNCV_3697821</name>
</gene>
<accession>A0A8X6SEB0</accession>
<evidence type="ECO:0000313" key="1">
    <source>
        <dbReference type="EMBL" id="GFY09820.1"/>
    </source>
</evidence>
<sequence length="170" mass="18861">MLSSKSLDTLRENCGIIRKQASTDGGVLWEVGNLEGFRKPNSSPERSLRNPCLGDSPEQFMNSQVCSTGGRKTWNENNNHGLLSSSETQSVTDSDIAMPIRYTLLDSGFTLEDSAHEWEEKKQKILKEFKLARYFSLIIDSTPDSSHTNQLAVASRYVSVSKASANEKAL</sequence>
<organism evidence="1 2">
    <name type="scientific">Trichonephila clavipes</name>
    <name type="common">Golden silk orbweaver</name>
    <name type="synonym">Nephila clavipes</name>
    <dbReference type="NCBI Taxonomy" id="2585209"/>
    <lineage>
        <taxon>Eukaryota</taxon>
        <taxon>Metazoa</taxon>
        <taxon>Ecdysozoa</taxon>
        <taxon>Arthropoda</taxon>
        <taxon>Chelicerata</taxon>
        <taxon>Arachnida</taxon>
        <taxon>Araneae</taxon>
        <taxon>Araneomorphae</taxon>
        <taxon>Entelegynae</taxon>
        <taxon>Araneoidea</taxon>
        <taxon>Nephilidae</taxon>
        <taxon>Trichonephila</taxon>
    </lineage>
</organism>
<proteinExistence type="predicted"/>
<reference evidence="1" key="1">
    <citation type="submission" date="2020-08" db="EMBL/GenBank/DDBJ databases">
        <title>Multicomponent nature underlies the extraordinary mechanical properties of spider dragline silk.</title>
        <authorList>
            <person name="Kono N."/>
            <person name="Nakamura H."/>
            <person name="Mori M."/>
            <person name="Yoshida Y."/>
            <person name="Ohtoshi R."/>
            <person name="Malay A.D."/>
            <person name="Moran D.A.P."/>
            <person name="Tomita M."/>
            <person name="Numata K."/>
            <person name="Arakawa K."/>
        </authorList>
    </citation>
    <scope>NUCLEOTIDE SEQUENCE</scope>
</reference>
<dbReference type="AlphaFoldDB" id="A0A8X6SEB0"/>
<comment type="caution">
    <text evidence="1">The sequence shown here is derived from an EMBL/GenBank/DDBJ whole genome shotgun (WGS) entry which is preliminary data.</text>
</comment>
<keyword evidence="2" id="KW-1185">Reference proteome</keyword>
<dbReference type="EMBL" id="BMAU01021292">
    <property type="protein sequence ID" value="GFY09820.1"/>
    <property type="molecule type" value="Genomic_DNA"/>
</dbReference>
<protein>
    <submittedName>
        <fullName evidence="1">Uncharacterized protein</fullName>
    </submittedName>
</protein>